<gene>
    <name evidence="1" type="ORF">LTS18_008300</name>
</gene>
<comment type="caution">
    <text evidence="1">The sequence shown here is derived from an EMBL/GenBank/DDBJ whole genome shotgun (WGS) entry which is preliminary data.</text>
</comment>
<name>A0ACC3DCK8_9PEZI</name>
<sequence>MSAKEYSVPEQAQVLLQKGILQNPLISKDLPEAAADYASRVQFEGSDSPIIPINWRFAESISSLKGLEAVMIMALLKRKYGVEVEKVQISTDHASLFFMSTLLYTIDPEGDNISALSATVQDGAKALQYFPSNDIHRQQATPHRASCTNIYKTKDKRFFHLHGSMNPDPSIESVGLPKEMDAVSPEEAWKPYFEAVSKIDSQELQRLASDVHKQAGTICWTTDEYKSSKHGKANAHVGLWEIREHENLSQPASWWQDAPHTSAQRPLGGLKVVDLTRVIAAPSITRGLAELGASVMRVTAPHLVDYSSLHCDLNWGKWNSQLCFRKPEDREKMRALILEADVVVTAYRPHVLDKWQLGEDDILELCKHRKKGVVYVRENCYGWHGPWAYRSGWQQISDACCGVSMEFGRAMGNDEAVTPVFPNSDYCTGIVGVCGVLRALMLRAEKGGSYSVDVALNYYSQWLVNSCGVYPKDVWDKLWISYDKPVFRHYHNMLYSIPRMMKMLQSGNGQVLFRDDFFEDREARNRGIKIRTVKPILRFPKGEVTLGYNVGTRPNGIDRPYWPDDLLVEVVS</sequence>
<organism evidence="1 2">
    <name type="scientific">Coniosporium uncinatum</name>
    <dbReference type="NCBI Taxonomy" id="93489"/>
    <lineage>
        <taxon>Eukaryota</taxon>
        <taxon>Fungi</taxon>
        <taxon>Dikarya</taxon>
        <taxon>Ascomycota</taxon>
        <taxon>Pezizomycotina</taxon>
        <taxon>Dothideomycetes</taxon>
        <taxon>Dothideomycetes incertae sedis</taxon>
        <taxon>Coniosporium</taxon>
    </lineage>
</organism>
<dbReference type="Proteomes" id="UP001186974">
    <property type="component" value="Unassembled WGS sequence"/>
</dbReference>
<accession>A0ACC3DCK8</accession>
<dbReference type="EMBL" id="JAWDJW010006355">
    <property type="protein sequence ID" value="KAK3065148.1"/>
    <property type="molecule type" value="Genomic_DNA"/>
</dbReference>
<evidence type="ECO:0000313" key="1">
    <source>
        <dbReference type="EMBL" id="KAK3065148.1"/>
    </source>
</evidence>
<reference evidence="1" key="1">
    <citation type="submission" date="2024-09" db="EMBL/GenBank/DDBJ databases">
        <title>Black Yeasts Isolated from many extreme environments.</title>
        <authorList>
            <person name="Coleine C."/>
            <person name="Stajich J.E."/>
            <person name="Selbmann L."/>
        </authorList>
    </citation>
    <scope>NUCLEOTIDE SEQUENCE</scope>
    <source>
        <strain evidence="1">CCFEE 5737</strain>
    </source>
</reference>
<proteinExistence type="predicted"/>
<protein>
    <submittedName>
        <fullName evidence="1">Uncharacterized protein</fullName>
    </submittedName>
</protein>
<evidence type="ECO:0000313" key="2">
    <source>
        <dbReference type="Proteomes" id="UP001186974"/>
    </source>
</evidence>
<keyword evidence="2" id="KW-1185">Reference proteome</keyword>